<gene>
    <name evidence="1" type="ORF">SAMN05444340_103126</name>
</gene>
<reference evidence="1 2" key="1">
    <citation type="submission" date="2016-10" db="EMBL/GenBank/DDBJ databases">
        <authorList>
            <person name="de Groot N.N."/>
        </authorList>
    </citation>
    <scope>NUCLEOTIDE SEQUENCE [LARGE SCALE GENOMIC DNA]</scope>
    <source>
        <strain evidence="1 2">DSM 26880</strain>
    </source>
</reference>
<dbReference type="AlphaFoldDB" id="A0A1H3H120"/>
<dbReference type="InterPro" id="IPR038666">
    <property type="entry name" value="SSP1_head-tail_sf"/>
</dbReference>
<evidence type="ECO:0000313" key="1">
    <source>
        <dbReference type="EMBL" id="SDY08454.1"/>
    </source>
</evidence>
<dbReference type="Pfam" id="PF05521">
    <property type="entry name" value="Phage_HCP"/>
    <property type="match status" value="1"/>
</dbReference>
<dbReference type="Gene3D" id="2.40.10.270">
    <property type="entry name" value="Bacteriophage SPP1 head-tail adaptor protein"/>
    <property type="match status" value="1"/>
</dbReference>
<dbReference type="Proteomes" id="UP000199286">
    <property type="component" value="Unassembled WGS sequence"/>
</dbReference>
<proteinExistence type="predicted"/>
<keyword evidence="2" id="KW-1185">Reference proteome</keyword>
<dbReference type="STRING" id="321339.SAMN05444340_103126"/>
<sequence>MSRVLLNRPLVLEAGTRLEDGAGGFVHSWAPLGTLWAEVRPRTGRMTSDSDAGSLSVARFQVIVRAAPEGHSARPVAGHRFRMGERVFRIDAVTEDEPAIRYLLCQCVEEIAS</sequence>
<dbReference type="OrthoDB" id="7570189at2"/>
<evidence type="ECO:0000313" key="2">
    <source>
        <dbReference type="Proteomes" id="UP000199286"/>
    </source>
</evidence>
<dbReference type="RefSeq" id="WP_089880114.1">
    <property type="nucleotide sequence ID" value="NZ_FNPF01000003.1"/>
</dbReference>
<dbReference type="InterPro" id="IPR008767">
    <property type="entry name" value="Phage_SPP1_head-tail_adaptor"/>
</dbReference>
<name>A0A1H3H120_9RHOB</name>
<accession>A0A1H3H120</accession>
<organism evidence="1 2">
    <name type="scientific">Citreimonas salinaria</name>
    <dbReference type="NCBI Taxonomy" id="321339"/>
    <lineage>
        <taxon>Bacteria</taxon>
        <taxon>Pseudomonadati</taxon>
        <taxon>Pseudomonadota</taxon>
        <taxon>Alphaproteobacteria</taxon>
        <taxon>Rhodobacterales</taxon>
        <taxon>Roseobacteraceae</taxon>
        <taxon>Citreimonas</taxon>
    </lineage>
</organism>
<protein>
    <submittedName>
        <fullName evidence="1">Head-tail adaptor</fullName>
    </submittedName>
</protein>
<dbReference type="EMBL" id="FNPF01000003">
    <property type="protein sequence ID" value="SDY08454.1"/>
    <property type="molecule type" value="Genomic_DNA"/>
</dbReference>